<dbReference type="EMBL" id="JAUEPU010000007">
    <property type="protein sequence ID" value="KAK0501095.1"/>
    <property type="molecule type" value="Genomic_DNA"/>
</dbReference>
<dbReference type="AlphaFoldDB" id="A0AA39QFH9"/>
<accession>A0AA39QFH9</accession>
<reference evidence="1" key="1">
    <citation type="submission" date="2023-06" db="EMBL/GenBank/DDBJ databases">
        <authorList>
            <consortium name="Lawrence Berkeley National Laboratory"/>
            <person name="Ahrendt S."/>
            <person name="Sahu N."/>
            <person name="Indic B."/>
            <person name="Wong-Bajracharya J."/>
            <person name="Merenyi Z."/>
            <person name="Ke H.-M."/>
            <person name="Monk M."/>
            <person name="Kocsube S."/>
            <person name="Drula E."/>
            <person name="Lipzen A."/>
            <person name="Balint B."/>
            <person name="Henrissat B."/>
            <person name="Andreopoulos B."/>
            <person name="Martin F.M."/>
            <person name="Harder C.B."/>
            <person name="Rigling D."/>
            <person name="Ford K.L."/>
            <person name="Foster G.D."/>
            <person name="Pangilinan J."/>
            <person name="Papanicolaou A."/>
            <person name="Barry K."/>
            <person name="LaButti K."/>
            <person name="Viragh M."/>
            <person name="Koriabine M."/>
            <person name="Yan M."/>
            <person name="Riley R."/>
            <person name="Champramary S."/>
            <person name="Plett K.L."/>
            <person name="Tsai I.J."/>
            <person name="Slot J."/>
            <person name="Sipos G."/>
            <person name="Plett J."/>
            <person name="Nagy L.G."/>
            <person name="Grigoriev I.V."/>
        </authorList>
    </citation>
    <scope>NUCLEOTIDE SEQUENCE</scope>
    <source>
        <strain evidence="1">HWK02</strain>
    </source>
</reference>
<evidence type="ECO:0000313" key="2">
    <source>
        <dbReference type="Proteomes" id="UP001175228"/>
    </source>
</evidence>
<keyword evidence="2" id="KW-1185">Reference proteome</keyword>
<gene>
    <name evidence="1" type="ORF">EDD18DRAFT_1102045</name>
</gene>
<comment type="caution">
    <text evidence="1">The sequence shown here is derived from an EMBL/GenBank/DDBJ whole genome shotgun (WGS) entry which is preliminary data.</text>
</comment>
<dbReference type="Proteomes" id="UP001175228">
    <property type="component" value="Unassembled WGS sequence"/>
</dbReference>
<organism evidence="1 2">
    <name type="scientific">Armillaria luteobubalina</name>
    <dbReference type="NCBI Taxonomy" id="153913"/>
    <lineage>
        <taxon>Eukaryota</taxon>
        <taxon>Fungi</taxon>
        <taxon>Dikarya</taxon>
        <taxon>Basidiomycota</taxon>
        <taxon>Agaricomycotina</taxon>
        <taxon>Agaricomycetes</taxon>
        <taxon>Agaricomycetidae</taxon>
        <taxon>Agaricales</taxon>
        <taxon>Marasmiineae</taxon>
        <taxon>Physalacriaceae</taxon>
        <taxon>Armillaria</taxon>
    </lineage>
</organism>
<sequence length="164" mass="18273">MTTAADYRICLGTTKCLPRYLPSSDGGLQLASLYELLPFPSEGRTDSRDSVGLFPDHVLDLDQNSFWPVGKYQTDFIHTPDPVPTYDAFLPLFLPNTTPVDAERFMQRGTPITISIPDIVDLATEPLPCKCPVSSARPSPLTLLPEMDEDTYAKEPVYEESEFI</sequence>
<protein>
    <submittedName>
        <fullName evidence="1">Uncharacterized protein</fullName>
    </submittedName>
</protein>
<proteinExistence type="predicted"/>
<evidence type="ECO:0000313" key="1">
    <source>
        <dbReference type="EMBL" id="KAK0501095.1"/>
    </source>
</evidence>
<name>A0AA39QFH9_9AGAR</name>